<dbReference type="AlphaFoldDB" id="A0A6P2LQ42"/>
<sequence>MSMQITTNACPVQRWRLGRDYWRVDRDEGFRKQDYAVDLISDSVAKQFVVEHHYSASYPAAVERAGLFRGTELVGVCVFSVPMNNAAIPKYTGLAPSAGVDLGRFILLDNVPYNGETYFLKRAFVALQQSKPQIKGVIAYSDPVPRHTAAGRVVMPGHVGIIYQAGSARYVGRSASRVLHLSASGHVLSPPRDLEDSPSGARRPGSGKESGAAWCSGATIRTGAGGMDRRGPIQWGIRSRQAPWQPLLRFQYRSARGEATA</sequence>
<proteinExistence type="predicted"/>
<protein>
    <submittedName>
        <fullName evidence="2">Uncharacterized protein</fullName>
    </submittedName>
</protein>
<dbReference type="Proteomes" id="UP000494261">
    <property type="component" value="Unassembled WGS sequence"/>
</dbReference>
<accession>A0A6P2LQ42</accession>
<evidence type="ECO:0000313" key="2">
    <source>
        <dbReference type="EMBL" id="VWB72560.1"/>
    </source>
</evidence>
<reference evidence="2 3" key="1">
    <citation type="submission" date="2019-09" db="EMBL/GenBank/DDBJ databases">
        <authorList>
            <person name="Depoorter E."/>
        </authorList>
    </citation>
    <scope>NUCLEOTIDE SEQUENCE [LARGE SCALE GENOMIC DNA]</scope>
    <source>
        <strain evidence="2">LMG 13014</strain>
    </source>
</reference>
<name>A0A6P2LQ42_9BURK</name>
<evidence type="ECO:0000313" key="3">
    <source>
        <dbReference type="Proteomes" id="UP000494261"/>
    </source>
</evidence>
<organism evidence="2 3">
    <name type="scientific">Burkholderia aenigmatica</name>
    <dbReference type="NCBI Taxonomy" id="2015348"/>
    <lineage>
        <taxon>Bacteria</taxon>
        <taxon>Pseudomonadati</taxon>
        <taxon>Pseudomonadota</taxon>
        <taxon>Betaproteobacteria</taxon>
        <taxon>Burkholderiales</taxon>
        <taxon>Burkholderiaceae</taxon>
        <taxon>Burkholderia</taxon>
        <taxon>Burkholderia cepacia complex</taxon>
    </lineage>
</organism>
<dbReference type="Pfam" id="PF25680">
    <property type="entry name" value="Mom"/>
    <property type="match status" value="1"/>
</dbReference>
<gene>
    <name evidence="2" type="ORF">BLA13014_03299</name>
</gene>
<dbReference type="InterPro" id="IPR057895">
    <property type="entry name" value="Mom"/>
</dbReference>
<dbReference type="EMBL" id="CABVQC010000021">
    <property type="protein sequence ID" value="VWB72560.1"/>
    <property type="molecule type" value="Genomic_DNA"/>
</dbReference>
<feature type="region of interest" description="Disordered" evidence="1">
    <location>
        <begin position="188"/>
        <end position="232"/>
    </location>
</feature>
<evidence type="ECO:0000256" key="1">
    <source>
        <dbReference type="SAM" id="MobiDB-lite"/>
    </source>
</evidence>